<dbReference type="PROSITE" id="PS51123">
    <property type="entry name" value="OMPA_2"/>
    <property type="match status" value="1"/>
</dbReference>
<proteinExistence type="predicted"/>
<feature type="domain" description="OmpA-like" evidence="4">
    <location>
        <begin position="343"/>
        <end position="462"/>
    </location>
</feature>
<feature type="region of interest" description="Disordered" evidence="2">
    <location>
        <begin position="1"/>
        <end position="29"/>
    </location>
</feature>
<dbReference type="InterPro" id="IPR036737">
    <property type="entry name" value="OmpA-like_sf"/>
</dbReference>
<dbReference type="NCBIfam" id="TIGR03349">
    <property type="entry name" value="IV_VI_DotU"/>
    <property type="match status" value="1"/>
</dbReference>
<evidence type="ECO:0000313" key="6">
    <source>
        <dbReference type="Proteomes" id="UP000322181"/>
    </source>
</evidence>
<dbReference type="NCBIfam" id="NF038228">
    <property type="entry name" value="IcmH_DotU_IVB"/>
    <property type="match status" value="1"/>
</dbReference>
<dbReference type="InterPro" id="IPR017732">
    <property type="entry name" value="T4/T6SS_DotU"/>
</dbReference>
<dbReference type="NCBIfam" id="TIGR03350">
    <property type="entry name" value="type_VI_ompA"/>
    <property type="match status" value="1"/>
</dbReference>
<organism evidence="5 6">
    <name type="scientific">Morganella psychrotolerans</name>
    <dbReference type="NCBI Taxonomy" id="368603"/>
    <lineage>
        <taxon>Bacteria</taxon>
        <taxon>Pseudomonadati</taxon>
        <taxon>Pseudomonadota</taxon>
        <taxon>Gammaproteobacteria</taxon>
        <taxon>Enterobacterales</taxon>
        <taxon>Morganellaceae</taxon>
        <taxon>Morganella</taxon>
    </lineage>
</organism>
<dbReference type="InterPro" id="IPR017733">
    <property type="entry name" value="OmpA-like_dom_proteobacteria"/>
</dbReference>
<keyword evidence="1 3" id="KW-0472">Membrane</keyword>
<evidence type="ECO:0000313" key="5">
    <source>
        <dbReference type="EMBL" id="KAA8718004.1"/>
    </source>
</evidence>
<evidence type="ECO:0000259" key="4">
    <source>
        <dbReference type="PROSITE" id="PS51123"/>
    </source>
</evidence>
<dbReference type="GO" id="GO:0016020">
    <property type="term" value="C:membrane"/>
    <property type="evidence" value="ECO:0007669"/>
    <property type="project" value="UniProtKB-UniRule"/>
</dbReference>
<accession>A0A5M9RAK9</accession>
<comment type="caution">
    <text evidence="5">The sequence shown here is derived from an EMBL/GenBank/DDBJ whole genome shotgun (WGS) entry which is preliminary data.</text>
</comment>
<gene>
    <name evidence="5" type="primary">tssL</name>
    <name evidence="5" type="ORF">F4V73_09340</name>
</gene>
<keyword evidence="3" id="KW-1133">Transmembrane helix</keyword>
<dbReference type="PANTHER" id="PTHR30329">
    <property type="entry name" value="STATOR ELEMENT OF FLAGELLAR MOTOR COMPLEX"/>
    <property type="match status" value="1"/>
</dbReference>
<reference evidence="5 6" key="1">
    <citation type="submission" date="2019-09" db="EMBL/GenBank/DDBJ databases">
        <title>Draft genome sequence of various Type strains from the CCUG.</title>
        <authorList>
            <person name="Pineiro-Iglesias B."/>
            <person name="Tunovic T."/>
            <person name="Unosson C."/>
            <person name="Inganas E."/>
            <person name="Ohlen M."/>
            <person name="Cardew S."/>
            <person name="Jensie-Markopoulos S."/>
            <person name="Salva-Serra F."/>
            <person name="Jaen-Luchoro D."/>
            <person name="Karlsson R."/>
            <person name="Svensson-Stadler L."/>
            <person name="Chun J."/>
            <person name="Moore E."/>
        </authorList>
    </citation>
    <scope>NUCLEOTIDE SEQUENCE [LARGE SCALE GENOMIC DNA]</scope>
    <source>
        <strain evidence="5 6">CCUG 53682T</strain>
    </source>
</reference>
<protein>
    <submittedName>
        <fullName evidence="5">Type VI secretion system protein TssL</fullName>
    </submittedName>
</protein>
<dbReference type="PANTHER" id="PTHR30329:SF19">
    <property type="entry name" value="OUTER MEMBRANE PROTEIN, OMPA FAMILY"/>
    <property type="match status" value="1"/>
</dbReference>
<dbReference type="Pfam" id="PF00691">
    <property type="entry name" value="OmpA"/>
    <property type="match status" value="1"/>
</dbReference>
<feature type="transmembrane region" description="Helical" evidence="3">
    <location>
        <begin position="271"/>
        <end position="291"/>
    </location>
</feature>
<dbReference type="OrthoDB" id="345640at2"/>
<dbReference type="InterPro" id="IPR050330">
    <property type="entry name" value="Bact_OuterMem_StrucFunc"/>
</dbReference>
<name>A0A5M9RAK9_9GAMM</name>
<dbReference type="Gene3D" id="3.30.1330.60">
    <property type="entry name" value="OmpA-like domain"/>
    <property type="match status" value="1"/>
</dbReference>
<evidence type="ECO:0000256" key="3">
    <source>
        <dbReference type="SAM" id="Phobius"/>
    </source>
</evidence>
<keyword evidence="3" id="KW-0812">Transmembrane</keyword>
<dbReference type="EMBL" id="VXKB01000001">
    <property type="protein sequence ID" value="KAA8718004.1"/>
    <property type="molecule type" value="Genomic_DNA"/>
</dbReference>
<sequence>MNLFNDNYGDDPDQTKKGSDGALTDNQEEQTPQSMGAFLHDDGSFFAPLDSDPLGMGAEAIDYRDLAIKSESIQARIQRVSRAEDPLLEAVQPLLRALSELPDQVSDLKQVEILKKSLKNEIATFTAVCDAVSIAWQKMAIIRYAICTAIDESVHSKAWGLASGWSQSNLLNHFEGDNDGGNKFFLLIGRLSMNPQEYTDVLDILSRILGLGFEGRYSIIENGDRQLNKIRQRLLSLQQSTRDSVPAALSPNATVTQDDNEVRRVYLPVRISMIISGFILISLFALFKYWLMVDLGEFNDRVASLKRGELKHTQLAIAVPRMRLAILLKDEIAKGLVTVDETGPQSIVTFRGDAMFLSGKQEVKPEMDSILVRVADEVKRVDGKVVISGHTDSVPIGRAKFASNEELSLKRAESVGQFFVQTGILPQNIQTKGMGASQPVSSNKDEQGRALNRRVEVYVTYL</sequence>
<dbReference type="AlphaFoldDB" id="A0A5M9RAK9"/>
<dbReference type="InterPro" id="IPR006665">
    <property type="entry name" value="OmpA-like"/>
</dbReference>
<dbReference type="RefSeq" id="WP_082970678.1">
    <property type="nucleotide sequence ID" value="NZ_BAAAFS010000001.1"/>
</dbReference>
<dbReference type="Proteomes" id="UP000322181">
    <property type="component" value="Unassembled WGS sequence"/>
</dbReference>
<dbReference type="InterPro" id="IPR038522">
    <property type="entry name" value="T4/T6SS_DotU_sf"/>
</dbReference>
<dbReference type="SUPFAM" id="SSF103088">
    <property type="entry name" value="OmpA-like"/>
    <property type="match status" value="1"/>
</dbReference>
<dbReference type="Pfam" id="PF09850">
    <property type="entry name" value="DotU"/>
    <property type="match status" value="1"/>
</dbReference>
<dbReference type="Gene3D" id="1.25.40.590">
    <property type="entry name" value="Type IV / VI secretion system, DotU"/>
    <property type="match status" value="1"/>
</dbReference>
<dbReference type="CDD" id="cd07185">
    <property type="entry name" value="OmpA_C-like"/>
    <property type="match status" value="1"/>
</dbReference>
<evidence type="ECO:0000256" key="2">
    <source>
        <dbReference type="SAM" id="MobiDB-lite"/>
    </source>
</evidence>
<evidence type="ECO:0000256" key="1">
    <source>
        <dbReference type="PROSITE-ProRule" id="PRU00473"/>
    </source>
</evidence>